<evidence type="ECO:0000313" key="2">
    <source>
        <dbReference type="Proteomes" id="UP000594638"/>
    </source>
</evidence>
<accession>A0A8S0T9B5</accession>
<name>A0A8S0T9B5_OLEEU</name>
<comment type="caution">
    <text evidence="1">The sequence shown here is derived from an EMBL/GenBank/DDBJ whole genome shotgun (WGS) entry which is preliminary data.</text>
</comment>
<protein>
    <submittedName>
        <fullName evidence="1">Uncharacterized protein</fullName>
    </submittedName>
</protein>
<feature type="non-terminal residue" evidence="1">
    <location>
        <position position="1"/>
    </location>
</feature>
<dbReference type="EMBL" id="CACTIH010005768">
    <property type="protein sequence ID" value="CAA3001608.1"/>
    <property type="molecule type" value="Genomic_DNA"/>
</dbReference>
<keyword evidence="2" id="KW-1185">Reference proteome</keyword>
<organism evidence="1 2">
    <name type="scientific">Olea europaea subsp. europaea</name>
    <dbReference type="NCBI Taxonomy" id="158383"/>
    <lineage>
        <taxon>Eukaryota</taxon>
        <taxon>Viridiplantae</taxon>
        <taxon>Streptophyta</taxon>
        <taxon>Embryophyta</taxon>
        <taxon>Tracheophyta</taxon>
        <taxon>Spermatophyta</taxon>
        <taxon>Magnoliopsida</taxon>
        <taxon>eudicotyledons</taxon>
        <taxon>Gunneridae</taxon>
        <taxon>Pentapetalae</taxon>
        <taxon>asterids</taxon>
        <taxon>lamiids</taxon>
        <taxon>Lamiales</taxon>
        <taxon>Oleaceae</taxon>
        <taxon>Oleeae</taxon>
        <taxon>Olea</taxon>
    </lineage>
</organism>
<proteinExistence type="predicted"/>
<sequence>AHPNWKMTEFYKAGSSKVASSIHGVLRRQGFLLEGGIFPGMQEFHGRQGAYMGLTHSTLWQF</sequence>
<dbReference type="Proteomes" id="UP000594638">
    <property type="component" value="Unassembled WGS sequence"/>
</dbReference>
<evidence type="ECO:0000313" key="1">
    <source>
        <dbReference type="EMBL" id="CAA3001608.1"/>
    </source>
</evidence>
<feature type="non-terminal residue" evidence="1">
    <location>
        <position position="62"/>
    </location>
</feature>
<dbReference type="Gramene" id="OE9A071155T1">
    <property type="protein sequence ID" value="OE9A071155C1"/>
    <property type="gene ID" value="OE9A071155"/>
</dbReference>
<dbReference type="AlphaFoldDB" id="A0A8S0T9B5"/>
<gene>
    <name evidence="1" type="ORF">OLEA9_A071155</name>
</gene>
<reference evidence="1 2" key="1">
    <citation type="submission" date="2019-12" db="EMBL/GenBank/DDBJ databases">
        <authorList>
            <person name="Alioto T."/>
            <person name="Alioto T."/>
            <person name="Gomez Garrido J."/>
        </authorList>
    </citation>
    <scope>NUCLEOTIDE SEQUENCE [LARGE SCALE GENOMIC DNA]</scope>
</reference>